<keyword evidence="8" id="KW-0812">Transmembrane</keyword>
<keyword evidence="14" id="KW-1185">Reference proteome</keyword>
<evidence type="ECO:0000259" key="9">
    <source>
        <dbReference type="Pfam" id="PF25876"/>
    </source>
</evidence>
<dbReference type="PANTHER" id="PTHR30469">
    <property type="entry name" value="MULTIDRUG RESISTANCE PROTEIN MDTA"/>
    <property type="match status" value="1"/>
</dbReference>
<name>A0A1G9ZAL3_9HYPH</name>
<keyword evidence="4" id="KW-1003">Cell membrane</keyword>
<dbReference type="Gene3D" id="2.40.30.170">
    <property type="match status" value="1"/>
</dbReference>
<keyword evidence="3" id="KW-0813">Transport</keyword>
<comment type="similarity">
    <text evidence="2">Belongs to the membrane fusion protein (MFP) (TC 8.A.1) family.</text>
</comment>
<comment type="subcellular location">
    <subcellularLocation>
        <location evidence="1">Cell membrane</location>
    </subcellularLocation>
</comment>
<dbReference type="Pfam" id="PF25944">
    <property type="entry name" value="Beta-barrel_RND"/>
    <property type="match status" value="1"/>
</dbReference>
<evidence type="ECO:0000256" key="6">
    <source>
        <dbReference type="ARBA" id="ARBA00023136"/>
    </source>
</evidence>
<reference evidence="14" key="1">
    <citation type="submission" date="2016-10" db="EMBL/GenBank/DDBJ databases">
        <authorList>
            <person name="Varghese N."/>
            <person name="Submissions S."/>
        </authorList>
    </citation>
    <scope>NUCLEOTIDE SEQUENCE [LARGE SCALE GENOMIC DNA]</scope>
    <source>
        <strain evidence="14">BL47</strain>
    </source>
</reference>
<evidence type="ECO:0000313" key="14">
    <source>
        <dbReference type="Proteomes" id="UP000198704"/>
    </source>
</evidence>
<evidence type="ECO:0000256" key="7">
    <source>
        <dbReference type="SAM" id="MobiDB-lite"/>
    </source>
</evidence>
<dbReference type="InterPro" id="IPR058627">
    <property type="entry name" value="MdtA-like_C"/>
</dbReference>
<keyword evidence="5" id="KW-0997">Cell inner membrane</keyword>
<evidence type="ECO:0000256" key="3">
    <source>
        <dbReference type="ARBA" id="ARBA00022448"/>
    </source>
</evidence>
<feature type="domain" description="Multidrug resistance protein MdtA-like beta-barrel" evidence="11">
    <location>
        <begin position="250"/>
        <end position="332"/>
    </location>
</feature>
<dbReference type="InterPro" id="IPR058626">
    <property type="entry name" value="MdtA-like_b-barrel"/>
</dbReference>
<dbReference type="EMBL" id="FNHS01000006">
    <property type="protein sequence ID" value="SDN18538.1"/>
    <property type="molecule type" value="Genomic_DNA"/>
</dbReference>
<evidence type="ECO:0000259" key="10">
    <source>
        <dbReference type="Pfam" id="PF25917"/>
    </source>
</evidence>
<dbReference type="Gene3D" id="2.40.50.100">
    <property type="match status" value="1"/>
</dbReference>
<dbReference type="PANTHER" id="PTHR30469:SF36">
    <property type="entry name" value="BLL3903 PROTEIN"/>
    <property type="match status" value="1"/>
</dbReference>
<feature type="domain" description="Multidrug resistance protein MdtA-like alpha-helical hairpin" evidence="9">
    <location>
        <begin position="145"/>
        <end position="213"/>
    </location>
</feature>
<keyword evidence="8" id="KW-1133">Transmembrane helix</keyword>
<dbReference type="InterPro" id="IPR058624">
    <property type="entry name" value="MdtA-like_HH"/>
</dbReference>
<dbReference type="Pfam" id="PF25917">
    <property type="entry name" value="BSH_RND"/>
    <property type="match status" value="1"/>
</dbReference>
<feature type="region of interest" description="Disordered" evidence="7">
    <location>
        <begin position="1"/>
        <end position="36"/>
    </location>
</feature>
<feature type="domain" description="Multidrug resistance protein MdtA-like C-terminal permuted SH3" evidence="12">
    <location>
        <begin position="336"/>
        <end position="395"/>
    </location>
</feature>
<dbReference type="STRING" id="582672.SAMN05216360_106196"/>
<dbReference type="NCBIfam" id="TIGR01730">
    <property type="entry name" value="RND_mfp"/>
    <property type="match status" value="1"/>
</dbReference>
<dbReference type="GO" id="GO:1990281">
    <property type="term" value="C:efflux pump complex"/>
    <property type="evidence" value="ECO:0007669"/>
    <property type="project" value="TreeGrafter"/>
</dbReference>
<sequence>MARMLSGDADDRAAPRSDESDAAPGGNDSRQVSTGLRPRRSRAFGLILVILAAAGGGAYGYTRLHQPEAKPKAAAPRPVPVTLGTVEQGAFALVSNGLGTVQAYNTVQVRTRVDGEIQQVAFREGQTVHKGDILVQVDPRPYQATLDQAKAKKEQDTANLNNAKADLVRYTGLGAYASRQQTETQTALVAQLTAQVASDQAAIDNATTQLGYATIRAPIDGVTGFRQVDIGNIVNSAGQTPIVTIAQVEPIFVVFTAPEDQLPAITAALRKGDVPVEAWSSDGLTKLADGKLALFNNQVDTATGTIRLKAVYENKTHALWPGLSVSTKMRVGIVADALTVPDNAIQHGPDGLFAFVVDDTDHAHQIALKAGRSDAGRTRILSGDLKPGARVITAGQYKVQDGSLVAAAQSSGAGQAGMPTRQVEAQR</sequence>
<organism evidence="13 14">
    <name type="scientific">Methylobacterium phyllostachyos</name>
    <dbReference type="NCBI Taxonomy" id="582672"/>
    <lineage>
        <taxon>Bacteria</taxon>
        <taxon>Pseudomonadati</taxon>
        <taxon>Pseudomonadota</taxon>
        <taxon>Alphaproteobacteria</taxon>
        <taxon>Hyphomicrobiales</taxon>
        <taxon>Methylobacteriaceae</taxon>
        <taxon>Methylobacterium</taxon>
    </lineage>
</organism>
<evidence type="ECO:0000256" key="2">
    <source>
        <dbReference type="ARBA" id="ARBA00009477"/>
    </source>
</evidence>
<accession>A0A1G9ZAL3</accession>
<proteinExistence type="inferred from homology"/>
<evidence type="ECO:0000256" key="1">
    <source>
        <dbReference type="ARBA" id="ARBA00004236"/>
    </source>
</evidence>
<dbReference type="InterPro" id="IPR006143">
    <property type="entry name" value="RND_pump_MFP"/>
</dbReference>
<evidence type="ECO:0000259" key="12">
    <source>
        <dbReference type="Pfam" id="PF25967"/>
    </source>
</evidence>
<dbReference type="Proteomes" id="UP000198704">
    <property type="component" value="Unassembled WGS sequence"/>
</dbReference>
<evidence type="ECO:0000259" key="11">
    <source>
        <dbReference type="Pfam" id="PF25944"/>
    </source>
</evidence>
<feature type="compositionally biased region" description="Basic and acidic residues" evidence="7">
    <location>
        <begin position="9"/>
        <end position="19"/>
    </location>
</feature>
<evidence type="ECO:0000256" key="4">
    <source>
        <dbReference type="ARBA" id="ARBA00022475"/>
    </source>
</evidence>
<dbReference type="SUPFAM" id="SSF111369">
    <property type="entry name" value="HlyD-like secretion proteins"/>
    <property type="match status" value="1"/>
</dbReference>
<gene>
    <name evidence="13" type="ORF">SAMN05216360_106196</name>
</gene>
<dbReference type="Pfam" id="PF25967">
    <property type="entry name" value="RND-MFP_C"/>
    <property type="match status" value="1"/>
</dbReference>
<dbReference type="GO" id="GO:0015562">
    <property type="term" value="F:efflux transmembrane transporter activity"/>
    <property type="evidence" value="ECO:0007669"/>
    <property type="project" value="TreeGrafter"/>
</dbReference>
<feature type="transmembrane region" description="Helical" evidence="8">
    <location>
        <begin position="43"/>
        <end position="61"/>
    </location>
</feature>
<keyword evidence="6 8" id="KW-0472">Membrane</keyword>
<feature type="domain" description="Multidrug resistance protein MdtA-like barrel-sandwich hybrid" evidence="10">
    <location>
        <begin position="105"/>
        <end position="245"/>
    </location>
</feature>
<dbReference type="AlphaFoldDB" id="A0A1G9ZAL3"/>
<evidence type="ECO:0000313" key="13">
    <source>
        <dbReference type="EMBL" id="SDN18538.1"/>
    </source>
</evidence>
<evidence type="ECO:0000256" key="8">
    <source>
        <dbReference type="SAM" id="Phobius"/>
    </source>
</evidence>
<dbReference type="Gene3D" id="1.10.287.470">
    <property type="entry name" value="Helix hairpin bin"/>
    <property type="match status" value="1"/>
</dbReference>
<protein>
    <submittedName>
        <fullName evidence="13">Membrane fusion protein, multidrug efflux system</fullName>
    </submittedName>
</protein>
<evidence type="ECO:0000256" key="5">
    <source>
        <dbReference type="ARBA" id="ARBA00022519"/>
    </source>
</evidence>
<dbReference type="InterPro" id="IPR058625">
    <property type="entry name" value="MdtA-like_BSH"/>
</dbReference>
<dbReference type="Gene3D" id="2.40.420.20">
    <property type="match status" value="1"/>
</dbReference>
<dbReference type="Pfam" id="PF25876">
    <property type="entry name" value="HH_MFP_RND"/>
    <property type="match status" value="1"/>
</dbReference>